<dbReference type="Proteomes" id="UP001595556">
    <property type="component" value="Unassembled WGS sequence"/>
</dbReference>
<dbReference type="SUPFAM" id="SSF54427">
    <property type="entry name" value="NTF2-like"/>
    <property type="match status" value="1"/>
</dbReference>
<protein>
    <recommendedName>
        <fullName evidence="2">UPF0225 protein ACFOEN_14155</fullName>
    </recommendedName>
</protein>
<dbReference type="InterPro" id="IPR032710">
    <property type="entry name" value="NTF2-like_dom_sf"/>
</dbReference>
<comment type="similarity">
    <text evidence="1 2">Belongs to the UPF0225 family.</text>
</comment>
<evidence type="ECO:0000256" key="1">
    <source>
        <dbReference type="ARBA" id="ARBA00010839"/>
    </source>
</evidence>
<dbReference type="RefSeq" id="WP_377305069.1">
    <property type="nucleotide sequence ID" value="NZ_CP180191.1"/>
</dbReference>
<gene>
    <name evidence="4" type="ORF">ACFOEN_14155</name>
</gene>
<sequence length="137" mass="15271">MTMAPRAPGANTCPCGSGKTLAACCGRFISGGELPATAEQLMRSRYTAYVLGDRAYLAQTWHPDHFDPALSIEPDTQWLGLDVKRHVQQDVDHATVEFVARYRLGGRGHRLHELSRFVREGGRWLYLDGVDQGKSDR</sequence>
<dbReference type="EMBL" id="JBHRTI010000007">
    <property type="protein sequence ID" value="MFC3148771.1"/>
    <property type="molecule type" value="Genomic_DNA"/>
</dbReference>
<dbReference type="Gene3D" id="3.10.450.50">
    <property type="match status" value="1"/>
</dbReference>
<proteinExistence type="inferred from homology"/>
<dbReference type="InterPro" id="IPR048469">
    <property type="entry name" value="YchJ-like_M"/>
</dbReference>
<dbReference type="HAMAP" id="MF_00612">
    <property type="entry name" value="UPF0225"/>
    <property type="match status" value="1"/>
</dbReference>
<evidence type="ECO:0000313" key="5">
    <source>
        <dbReference type="Proteomes" id="UP001595556"/>
    </source>
</evidence>
<dbReference type="InterPro" id="IPR004027">
    <property type="entry name" value="SEC_C_motif"/>
</dbReference>
<dbReference type="Pfam" id="PF02810">
    <property type="entry name" value="SEC-C"/>
    <property type="match status" value="1"/>
</dbReference>
<dbReference type="PANTHER" id="PTHR33747">
    <property type="entry name" value="UPF0225 PROTEIN SCO1677"/>
    <property type="match status" value="1"/>
</dbReference>
<feature type="domain" description="YchJ-like middle NTF2-like" evidence="3">
    <location>
        <begin position="37"/>
        <end position="129"/>
    </location>
</feature>
<evidence type="ECO:0000259" key="3">
    <source>
        <dbReference type="Pfam" id="PF17775"/>
    </source>
</evidence>
<accession>A0ABV7H845</accession>
<keyword evidence="5" id="KW-1185">Reference proteome</keyword>
<dbReference type="InterPro" id="IPR023006">
    <property type="entry name" value="YchJ-like"/>
</dbReference>
<name>A0ABV7H845_9BURK</name>
<dbReference type="PANTHER" id="PTHR33747:SF1">
    <property type="entry name" value="ADENYLATE CYCLASE-ASSOCIATED CAP C-TERMINAL DOMAIN-CONTAINING PROTEIN"/>
    <property type="match status" value="1"/>
</dbReference>
<dbReference type="Pfam" id="PF17775">
    <property type="entry name" value="YchJ_M-like"/>
    <property type="match status" value="1"/>
</dbReference>
<reference evidence="5" key="1">
    <citation type="journal article" date="2019" name="Int. J. Syst. Evol. Microbiol.">
        <title>The Global Catalogue of Microorganisms (GCM) 10K type strain sequencing project: providing services to taxonomists for standard genome sequencing and annotation.</title>
        <authorList>
            <consortium name="The Broad Institute Genomics Platform"/>
            <consortium name="The Broad Institute Genome Sequencing Center for Infectious Disease"/>
            <person name="Wu L."/>
            <person name="Ma J."/>
        </authorList>
    </citation>
    <scope>NUCLEOTIDE SEQUENCE [LARGE SCALE GENOMIC DNA]</scope>
    <source>
        <strain evidence="5">KCTC 52168</strain>
    </source>
</reference>
<evidence type="ECO:0000256" key="2">
    <source>
        <dbReference type="HAMAP-Rule" id="MF_00612"/>
    </source>
</evidence>
<comment type="caution">
    <text evidence="4">The sequence shown here is derived from an EMBL/GenBank/DDBJ whole genome shotgun (WGS) entry which is preliminary data.</text>
</comment>
<evidence type="ECO:0000313" key="4">
    <source>
        <dbReference type="EMBL" id="MFC3148771.1"/>
    </source>
</evidence>
<organism evidence="4 5">
    <name type="scientific">Piscinibacterium candidicorallinum</name>
    <dbReference type="NCBI Taxonomy" id="1793872"/>
    <lineage>
        <taxon>Bacteria</taxon>
        <taxon>Pseudomonadati</taxon>
        <taxon>Pseudomonadota</taxon>
        <taxon>Betaproteobacteria</taxon>
        <taxon>Burkholderiales</taxon>
        <taxon>Piscinibacterium</taxon>
    </lineage>
</organism>